<evidence type="ECO:0000256" key="7">
    <source>
        <dbReference type="PIRSR" id="PIRSR614186-1"/>
    </source>
</evidence>
<dbReference type="GO" id="GO:0052689">
    <property type="term" value="F:carboxylic ester hydrolase activity"/>
    <property type="evidence" value="ECO:0007669"/>
    <property type="project" value="UniProtKB-KW"/>
</dbReference>
<evidence type="ECO:0000256" key="8">
    <source>
        <dbReference type="RuleBase" id="RU363068"/>
    </source>
</evidence>
<dbReference type="InterPro" id="IPR029058">
    <property type="entry name" value="AB_hydrolase_fold"/>
</dbReference>
<evidence type="ECO:0000256" key="4">
    <source>
        <dbReference type="ARBA" id="ARBA00022801"/>
    </source>
</evidence>
<dbReference type="GO" id="GO:0046294">
    <property type="term" value="P:formaldehyde catabolic process"/>
    <property type="evidence" value="ECO:0007669"/>
    <property type="project" value="InterPro"/>
</dbReference>
<comment type="catalytic activity">
    <reaction evidence="5 8">
        <text>S-formylglutathione + H2O = formate + glutathione + H(+)</text>
        <dbReference type="Rhea" id="RHEA:14961"/>
        <dbReference type="ChEBI" id="CHEBI:15377"/>
        <dbReference type="ChEBI" id="CHEBI:15378"/>
        <dbReference type="ChEBI" id="CHEBI:15740"/>
        <dbReference type="ChEBI" id="CHEBI:57688"/>
        <dbReference type="ChEBI" id="CHEBI:57925"/>
        <dbReference type="EC" id="3.1.2.12"/>
    </reaction>
</comment>
<dbReference type="NCBIfam" id="TIGR02821">
    <property type="entry name" value="fghA_ester_D"/>
    <property type="match status" value="1"/>
</dbReference>
<gene>
    <name evidence="9" type="primary">fghA_2</name>
    <name evidence="9" type="ORF">DEA8626_03947</name>
</gene>
<sequence length="284" mass="31372">MLRTTTDALELVSQNRCCGGTQSVFRHRSQVCGGDMTFGVFLPPQAANRSVPVLWYLSGLTCTHENAMTKAGLQAHAARAGLALVFPDTSPRGEDVADDSAYDLGQGAGFYVNATRAPWRDHYQMYDYVTRELRGILQGALPISESQGITGHSMGGHGALVIAFRNPELYRSVSAFAPIVNPTRSEWGRKQLSAYLGDDEAHWAAYDACLLLTECGWERDILIDQGTEDQFLDLLRPGALAQLMAERRQPGVLRMQAGYDHSYFFVTSFGEDHVKWHAERLLAA</sequence>
<evidence type="ECO:0000313" key="10">
    <source>
        <dbReference type="Proteomes" id="UP000244924"/>
    </source>
</evidence>
<accession>A0A2R8BNK7</accession>
<feature type="active site" description="Charge relay system" evidence="7">
    <location>
        <position position="153"/>
    </location>
</feature>
<dbReference type="Pfam" id="PF00756">
    <property type="entry name" value="Esterase"/>
    <property type="match status" value="1"/>
</dbReference>
<comment type="similarity">
    <text evidence="1 8">Belongs to the esterase D family.</text>
</comment>
<dbReference type="Proteomes" id="UP000244924">
    <property type="component" value="Unassembled WGS sequence"/>
</dbReference>
<comment type="function">
    <text evidence="8">Serine hydrolase involved in the detoxification of formaldehyde.</text>
</comment>
<evidence type="ECO:0000313" key="9">
    <source>
        <dbReference type="EMBL" id="SPH24913.1"/>
    </source>
</evidence>
<evidence type="ECO:0000256" key="1">
    <source>
        <dbReference type="ARBA" id="ARBA00005622"/>
    </source>
</evidence>
<dbReference type="SUPFAM" id="SSF53474">
    <property type="entry name" value="alpha/beta-Hydrolases"/>
    <property type="match status" value="1"/>
</dbReference>
<protein>
    <recommendedName>
        <fullName evidence="2 6">S-formylglutathione hydrolase</fullName>
        <ecNumber evidence="2 6">3.1.2.12</ecNumber>
    </recommendedName>
</protein>
<feature type="active site" description="Charge relay system" evidence="7">
    <location>
        <position position="261"/>
    </location>
</feature>
<dbReference type="InterPro" id="IPR000801">
    <property type="entry name" value="Esterase-like"/>
</dbReference>
<evidence type="ECO:0000256" key="6">
    <source>
        <dbReference type="NCBIfam" id="TIGR02821"/>
    </source>
</evidence>
<dbReference type="Gene3D" id="3.40.50.1820">
    <property type="entry name" value="alpha/beta hydrolase"/>
    <property type="match status" value="1"/>
</dbReference>
<evidence type="ECO:0000256" key="2">
    <source>
        <dbReference type="ARBA" id="ARBA00012479"/>
    </source>
</evidence>
<dbReference type="OrthoDB" id="9782200at2"/>
<dbReference type="PANTHER" id="PTHR10061">
    <property type="entry name" value="S-FORMYLGLUTATHIONE HYDROLASE"/>
    <property type="match status" value="1"/>
</dbReference>
<dbReference type="InterPro" id="IPR014186">
    <property type="entry name" value="S-formylglutathione_hydrol"/>
</dbReference>
<evidence type="ECO:0000256" key="5">
    <source>
        <dbReference type="ARBA" id="ARBA00047590"/>
    </source>
</evidence>
<reference evidence="9 10" key="1">
    <citation type="submission" date="2018-03" db="EMBL/GenBank/DDBJ databases">
        <authorList>
            <person name="Keele B.F."/>
        </authorList>
    </citation>
    <scope>NUCLEOTIDE SEQUENCE [LARGE SCALE GENOMIC DNA]</scope>
    <source>
        <strain evidence="9 10">CECT 8626</strain>
    </source>
</reference>
<dbReference type="AlphaFoldDB" id="A0A2R8BNK7"/>
<dbReference type="GO" id="GO:0005829">
    <property type="term" value="C:cytosol"/>
    <property type="evidence" value="ECO:0007669"/>
    <property type="project" value="TreeGrafter"/>
</dbReference>
<keyword evidence="4 8" id="KW-0378">Hydrolase</keyword>
<organism evidence="9 10">
    <name type="scientific">Albidovulum aquaemixtae</name>
    <dbReference type="NCBI Taxonomy" id="1542388"/>
    <lineage>
        <taxon>Bacteria</taxon>
        <taxon>Pseudomonadati</taxon>
        <taxon>Pseudomonadota</taxon>
        <taxon>Alphaproteobacteria</taxon>
        <taxon>Rhodobacterales</taxon>
        <taxon>Paracoccaceae</taxon>
        <taxon>Albidovulum</taxon>
    </lineage>
</organism>
<dbReference type="FunFam" id="3.40.50.1820:FF:000002">
    <property type="entry name" value="S-formylglutathione hydrolase"/>
    <property type="match status" value="1"/>
</dbReference>
<dbReference type="EMBL" id="OMOQ01000005">
    <property type="protein sequence ID" value="SPH24913.1"/>
    <property type="molecule type" value="Genomic_DNA"/>
</dbReference>
<dbReference type="GO" id="GO:0018738">
    <property type="term" value="F:S-formylglutathione hydrolase activity"/>
    <property type="evidence" value="ECO:0007669"/>
    <property type="project" value="UniProtKB-UniRule"/>
</dbReference>
<keyword evidence="10" id="KW-1185">Reference proteome</keyword>
<name>A0A2R8BNK7_9RHOB</name>
<dbReference type="PANTHER" id="PTHR10061:SF0">
    <property type="entry name" value="S-FORMYLGLUTATHIONE HYDROLASE"/>
    <property type="match status" value="1"/>
</dbReference>
<dbReference type="EC" id="3.1.2.12" evidence="2 6"/>
<feature type="active site" description="Charge relay system" evidence="7">
    <location>
        <position position="229"/>
    </location>
</feature>
<keyword evidence="3 8" id="KW-0719">Serine esterase</keyword>
<evidence type="ECO:0000256" key="3">
    <source>
        <dbReference type="ARBA" id="ARBA00022487"/>
    </source>
</evidence>
<dbReference type="RefSeq" id="WP_108854912.1">
    <property type="nucleotide sequence ID" value="NZ_OMOQ01000005.1"/>
</dbReference>
<proteinExistence type="inferred from homology"/>